<evidence type="ECO:0000256" key="1">
    <source>
        <dbReference type="SAM" id="MobiDB-lite"/>
    </source>
</evidence>
<evidence type="ECO:0000256" key="2">
    <source>
        <dbReference type="SAM" id="SignalP"/>
    </source>
</evidence>
<feature type="compositionally biased region" description="Acidic residues" evidence="1">
    <location>
        <begin position="140"/>
        <end position="154"/>
    </location>
</feature>
<sequence length="154" mass="16634">MLTGCNRAAAALLTLLLCSCASAGVRFDGQWSYQQSCGWNHTANLDLAGSGPSYTGSWDDGTRVGGDSGKLKGELRDDKLFLQFCSDTGTPACPSYGEASAYLVRDKATVVWYRKFGSDYKPYLTLHEAKAGQKVPSDDQCADDEAQDDEPKDN</sequence>
<reference evidence="3 4" key="1">
    <citation type="journal article" date="2015" name="BMC Genomics">
        <title>Comparative genomics and metabolic profiling of the genus Lysobacter.</title>
        <authorList>
            <person name="de Bruijn I."/>
            <person name="Cheng X."/>
            <person name="de Jager V."/>
            <person name="Exposito R.G."/>
            <person name="Watrous J."/>
            <person name="Patel N."/>
            <person name="Postma J."/>
            <person name="Dorrestein P.C."/>
            <person name="Kobayashi D."/>
            <person name="Raaijmakers J.M."/>
        </authorList>
    </citation>
    <scope>NUCLEOTIDE SEQUENCE [LARGE SCALE GENOMIC DNA]</scope>
    <source>
        <strain evidence="3 4">76</strain>
    </source>
</reference>
<dbReference type="eggNOG" id="ENOG502ZMX5">
    <property type="taxonomic scope" value="Bacteria"/>
</dbReference>
<dbReference type="STRING" id="84531.LA76x_3013"/>
<dbReference type="AlphaFoldDB" id="A0A0S2FC81"/>
<feature type="chain" id="PRO_5006596920" description="Lipoprotein" evidence="2">
    <location>
        <begin position="24"/>
        <end position="154"/>
    </location>
</feature>
<accession>A0A0S2FC81</accession>
<name>A0A0S2FC81_LYSAN</name>
<dbReference type="Proteomes" id="UP000060787">
    <property type="component" value="Chromosome"/>
</dbReference>
<dbReference type="KEGG" id="lab:LA76x_3013"/>
<dbReference type="EMBL" id="CP011129">
    <property type="protein sequence ID" value="ALN81141.1"/>
    <property type="molecule type" value="Genomic_DNA"/>
</dbReference>
<proteinExistence type="predicted"/>
<dbReference type="PATRIC" id="fig|84531.8.peg.3020"/>
<keyword evidence="4" id="KW-1185">Reference proteome</keyword>
<keyword evidence="2" id="KW-0732">Signal</keyword>
<dbReference type="PROSITE" id="PS51257">
    <property type="entry name" value="PROKAR_LIPOPROTEIN"/>
    <property type="match status" value="1"/>
</dbReference>
<organism evidence="3 4">
    <name type="scientific">Lysobacter antibioticus</name>
    <dbReference type="NCBI Taxonomy" id="84531"/>
    <lineage>
        <taxon>Bacteria</taxon>
        <taxon>Pseudomonadati</taxon>
        <taxon>Pseudomonadota</taxon>
        <taxon>Gammaproteobacteria</taxon>
        <taxon>Lysobacterales</taxon>
        <taxon>Lysobacteraceae</taxon>
        <taxon>Lysobacter</taxon>
    </lineage>
</organism>
<evidence type="ECO:0008006" key="5">
    <source>
        <dbReference type="Google" id="ProtNLM"/>
    </source>
</evidence>
<feature type="signal peptide" evidence="2">
    <location>
        <begin position="1"/>
        <end position="23"/>
    </location>
</feature>
<feature type="region of interest" description="Disordered" evidence="1">
    <location>
        <begin position="131"/>
        <end position="154"/>
    </location>
</feature>
<protein>
    <recommendedName>
        <fullName evidence="5">Lipoprotein</fullName>
    </recommendedName>
</protein>
<gene>
    <name evidence="3" type="ORF">LA76x_3013</name>
</gene>
<evidence type="ECO:0000313" key="3">
    <source>
        <dbReference type="EMBL" id="ALN81141.1"/>
    </source>
</evidence>
<dbReference type="RefSeq" id="WP_057918270.1">
    <property type="nucleotide sequence ID" value="NZ_CP011129.1"/>
</dbReference>
<evidence type="ECO:0000313" key="4">
    <source>
        <dbReference type="Proteomes" id="UP000060787"/>
    </source>
</evidence>